<dbReference type="SUPFAM" id="SSF52490">
    <property type="entry name" value="Tubulin nucleotide-binding domain-like"/>
    <property type="match status" value="1"/>
</dbReference>
<dbReference type="InterPro" id="IPR025904">
    <property type="entry name" value="Tubulin-like"/>
</dbReference>
<reference evidence="1 2" key="1">
    <citation type="submission" date="2022-08" db="EMBL/GenBank/DDBJ databases">
        <title>Bacterial and archaeal communities from various locations to study Microbial Dark Matter (Phase II).</title>
        <authorList>
            <person name="Stepanauskas R."/>
        </authorList>
    </citation>
    <scope>NUCLEOTIDE SEQUENCE [LARGE SCALE GENOMIC DNA]</scope>
    <source>
        <strain evidence="1 2">PD1</strain>
    </source>
</reference>
<comment type="caution">
    <text evidence="1">The sequence shown here is derived from an EMBL/GenBank/DDBJ whole genome shotgun (WGS) entry which is preliminary data.</text>
</comment>
<dbReference type="Proteomes" id="UP001204798">
    <property type="component" value="Unassembled WGS sequence"/>
</dbReference>
<evidence type="ECO:0008006" key="3">
    <source>
        <dbReference type="Google" id="ProtNLM"/>
    </source>
</evidence>
<dbReference type="Gene3D" id="3.40.50.1440">
    <property type="entry name" value="Tubulin/FtsZ, GTPase domain"/>
    <property type="match status" value="1"/>
</dbReference>
<evidence type="ECO:0000313" key="1">
    <source>
        <dbReference type="EMBL" id="MCS3921199.1"/>
    </source>
</evidence>
<gene>
    <name evidence="1" type="ORF">M2350_003645</name>
</gene>
<dbReference type="EMBL" id="JANUCP010000010">
    <property type="protein sequence ID" value="MCS3921199.1"/>
    <property type="molecule type" value="Genomic_DNA"/>
</dbReference>
<dbReference type="Pfam" id="PF13809">
    <property type="entry name" value="Tubulin_2"/>
    <property type="match status" value="1"/>
</dbReference>
<proteinExistence type="predicted"/>
<accession>A0ABT2ETA2</accession>
<evidence type="ECO:0000313" key="2">
    <source>
        <dbReference type="Proteomes" id="UP001204798"/>
    </source>
</evidence>
<dbReference type="RefSeq" id="WP_259102135.1">
    <property type="nucleotide sequence ID" value="NZ_CP130454.1"/>
</dbReference>
<dbReference type="InterPro" id="IPR036525">
    <property type="entry name" value="Tubulin/FtsZ_GTPase_sf"/>
</dbReference>
<sequence length="878" mass="98827">MAQTEIRRALEDVAGQLQIAQTVQVAPTLVIGLGGSGTWTARRVKRLMQIRYGAIPMVRFLVIDTDQGAFVSEPELADVTDEEKVLLSINNPEQIFQHAKQGVGELEKLRDWLPESLPVSMLRNAKGAGGIRPVGRFALFASFDLVKQRLGTAINSLLAIQQEIETKLSAQEAQSIQVETNQPRIYIVGSLCGGTGSSLFLDIAVLVRHLFKSIAPNATPNIVGIFYLPSVFANEPYLRTSQDFFSIIQANAYAALKELEHFCDSYALQKQPFTFRYPNIGDISVSAPVYDEDFVLERGTADGRMLVSKEEVFEMAARSLLVDIGSPIGSRIRAANANIQTVLQMSPCPQTSKLRLIHSLGMTALSVPVVELLVHGALERIRSFINDHALGQVFTAEELGNEVDNFLKANKLDERGSRNDLLERLLSKNGEFLTYSLNRTREELEREAGGNEVQQAQYVANWIDSEMLRIRTELRSNAERLVYEHRVRVLQDAVSLIRNKVGEIVRQKGLRAAQQFIGELITVFTTIRNELLNEQQDYEQNRKSALENTIGNNVAFLRSLQGFVGLIKALGRADEMAMDEALRALSEYGNAEILSVARQAALEIIGSDKPIDGQKSLLRQLEEWQRMLEQAIGKLNEIVSLCAENLSHRSQTTSTGTTYVLDQWVISPDEFSTYLNRIAVDPATYQDDLWQRLGSDLEQLLRNLTEKQSSELLSEMAVVVGERLRNALYQQVTIFKVIEEKRQRDEQKWRIKTLMQTMLNTCKPFWRAPDTGIGGVSYQRFFAVTVPATQGEPNYQQIEQWLSEQLKPLGAQPELVHSGYPFAIEMVTRVYGARAFWLASTLEMKHHYEQERNSQTAADLLHIDKRFLDLPDLYEGTT</sequence>
<protein>
    <recommendedName>
        <fullName evidence="3">Tubulin like</fullName>
    </recommendedName>
</protein>
<keyword evidence="2" id="KW-1185">Reference proteome</keyword>
<name>A0ABT2ETA2_9BACT</name>
<organism evidence="1 2">
    <name type="scientific">Candidatus Fervidibacter sacchari</name>
    <dbReference type="NCBI Taxonomy" id="1448929"/>
    <lineage>
        <taxon>Bacteria</taxon>
        <taxon>Candidatus Fervidibacterota</taxon>
        <taxon>Candidatus Fervidibacter</taxon>
    </lineage>
</organism>